<dbReference type="Pfam" id="PF10099">
    <property type="entry name" value="RskA_C"/>
    <property type="match status" value="1"/>
</dbReference>
<evidence type="ECO:0000256" key="3">
    <source>
        <dbReference type="ARBA" id="ARBA00022475"/>
    </source>
</evidence>
<keyword evidence="6" id="KW-0472">Membrane</keyword>
<dbReference type="InterPro" id="IPR051474">
    <property type="entry name" value="Anti-sigma-K/W_factor"/>
</dbReference>
<dbReference type="OrthoDB" id="5298046at2"/>
<evidence type="ECO:0000313" key="11">
    <source>
        <dbReference type="Proteomes" id="UP000291078"/>
    </source>
</evidence>
<dbReference type="RefSeq" id="WP_130392253.1">
    <property type="nucleotide sequence ID" value="NZ_SGXM01000004.1"/>
</dbReference>
<protein>
    <recommendedName>
        <fullName evidence="8">Regulator of SigK</fullName>
    </recommendedName>
    <alternativeName>
        <fullName evidence="7">Sigma-K anti-sigma factor RskA</fullName>
    </alternativeName>
</protein>
<evidence type="ECO:0000313" key="10">
    <source>
        <dbReference type="EMBL" id="RZT36609.1"/>
    </source>
</evidence>
<evidence type="ECO:0000256" key="4">
    <source>
        <dbReference type="ARBA" id="ARBA00022692"/>
    </source>
</evidence>
<dbReference type="GO" id="GO:0006417">
    <property type="term" value="P:regulation of translation"/>
    <property type="evidence" value="ECO:0007669"/>
    <property type="project" value="TreeGrafter"/>
</dbReference>
<dbReference type="PANTHER" id="PTHR37461:SF1">
    <property type="entry name" value="ANTI-SIGMA-K FACTOR RSKA"/>
    <property type="match status" value="1"/>
</dbReference>
<keyword evidence="3" id="KW-1003">Cell membrane</keyword>
<proteinExistence type="predicted"/>
<accession>A0A4V2FGF6</accession>
<evidence type="ECO:0000256" key="5">
    <source>
        <dbReference type="ARBA" id="ARBA00022989"/>
    </source>
</evidence>
<evidence type="ECO:0000256" key="6">
    <source>
        <dbReference type="ARBA" id="ARBA00023136"/>
    </source>
</evidence>
<evidence type="ECO:0000259" key="9">
    <source>
        <dbReference type="Pfam" id="PF10099"/>
    </source>
</evidence>
<comment type="subcellular location">
    <subcellularLocation>
        <location evidence="2">Cell membrane</location>
    </subcellularLocation>
    <subcellularLocation>
        <location evidence="1">Membrane</location>
        <topology evidence="1">Single-pass membrane protein</topology>
    </subcellularLocation>
</comment>
<evidence type="ECO:0000256" key="8">
    <source>
        <dbReference type="ARBA" id="ARBA00030803"/>
    </source>
</evidence>
<feature type="domain" description="Anti-sigma K factor RskA C-terminal" evidence="9">
    <location>
        <begin position="112"/>
        <end position="235"/>
    </location>
</feature>
<keyword evidence="11" id="KW-1185">Reference proteome</keyword>
<dbReference type="GO" id="GO:0016989">
    <property type="term" value="F:sigma factor antagonist activity"/>
    <property type="evidence" value="ECO:0007669"/>
    <property type="project" value="TreeGrafter"/>
</dbReference>
<dbReference type="InterPro" id="IPR018764">
    <property type="entry name" value="RskA_C"/>
</dbReference>
<dbReference type="InterPro" id="IPR041916">
    <property type="entry name" value="Anti_sigma_zinc_sf"/>
</dbReference>
<dbReference type="Proteomes" id="UP000291078">
    <property type="component" value="Unassembled WGS sequence"/>
</dbReference>
<evidence type="ECO:0000256" key="1">
    <source>
        <dbReference type="ARBA" id="ARBA00004167"/>
    </source>
</evidence>
<keyword evidence="5" id="KW-1133">Transmembrane helix</keyword>
<dbReference type="GO" id="GO:0005886">
    <property type="term" value="C:plasma membrane"/>
    <property type="evidence" value="ECO:0007669"/>
    <property type="project" value="UniProtKB-SubCell"/>
</dbReference>
<comment type="caution">
    <text evidence="10">The sequence shown here is derived from an EMBL/GenBank/DDBJ whole genome shotgun (WGS) entry which is preliminary data.</text>
</comment>
<dbReference type="AlphaFoldDB" id="A0A4V2FGF6"/>
<reference evidence="10 11" key="1">
    <citation type="journal article" date="2015" name="Stand. Genomic Sci.">
        <title>Genomic Encyclopedia of Bacterial and Archaeal Type Strains, Phase III: the genomes of soil and plant-associated and newly described type strains.</title>
        <authorList>
            <person name="Whitman W.B."/>
            <person name="Woyke T."/>
            <person name="Klenk H.P."/>
            <person name="Zhou Y."/>
            <person name="Lilburn T.G."/>
            <person name="Beck B.J."/>
            <person name="De Vos P."/>
            <person name="Vandamme P."/>
            <person name="Eisen J.A."/>
            <person name="Garrity G."/>
            <person name="Hugenholtz P."/>
            <person name="Kyrpides N.C."/>
        </authorList>
    </citation>
    <scope>NUCLEOTIDE SEQUENCE [LARGE SCALE GENOMIC DNA]</scope>
    <source>
        <strain evidence="10 11">ASC-9842</strain>
    </source>
</reference>
<dbReference type="EMBL" id="SGXM01000004">
    <property type="protein sequence ID" value="RZT36609.1"/>
    <property type="molecule type" value="Genomic_DNA"/>
</dbReference>
<keyword evidence="4" id="KW-0812">Transmembrane</keyword>
<name>A0A4V2FGF6_9BURK</name>
<gene>
    <name evidence="10" type="ORF">EV147_3270</name>
</gene>
<organism evidence="10 11">
    <name type="scientific">Cupriavidus agavae</name>
    <dbReference type="NCBI Taxonomy" id="1001822"/>
    <lineage>
        <taxon>Bacteria</taxon>
        <taxon>Pseudomonadati</taxon>
        <taxon>Pseudomonadota</taxon>
        <taxon>Betaproteobacteria</taxon>
        <taxon>Burkholderiales</taxon>
        <taxon>Burkholderiaceae</taxon>
        <taxon>Cupriavidus</taxon>
    </lineage>
</organism>
<dbReference type="PANTHER" id="PTHR37461">
    <property type="entry name" value="ANTI-SIGMA-K FACTOR RSKA"/>
    <property type="match status" value="1"/>
</dbReference>
<evidence type="ECO:0000256" key="2">
    <source>
        <dbReference type="ARBA" id="ARBA00004236"/>
    </source>
</evidence>
<dbReference type="Gene3D" id="1.10.10.1320">
    <property type="entry name" value="Anti-sigma factor, zinc-finger domain"/>
    <property type="match status" value="1"/>
</dbReference>
<evidence type="ECO:0000256" key="7">
    <source>
        <dbReference type="ARBA" id="ARBA00029829"/>
    </source>
</evidence>
<sequence>MNAGTEDPPGHEPDDALDQLAAEYVLGTLSAAQREAVDWRMRADPGFARRVADWDARLHPLTALAEPVTPPAALWPRIAASIGLRTQTLASPGRTSNWWSAVPLWRGLALGATACTIALAVLLGSQVLAPPPGLRYVVVLAEPRDKTPGWLIQASSDRKLSLVSLASQAAPSGRSLQFWTKADDWAGPVSLGLVRPGQPLEIPIDKLPPLQPNQLFEITLEPPAGSPTGRPTGPILYIGRAIRVG</sequence>